<dbReference type="InterPro" id="IPR025857">
    <property type="entry name" value="MacB_PCD"/>
</dbReference>
<evidence type="ECO:0000256" key="6">
    <source>
        <dbReference type="ARBA" id="ARBA00038076"/>
    </source>
</evidence>
<reference evidence="11" key="1">
    <citation type="journal article" date="2019" name="Int. J. Syst. Evol. Microbiol.">
        <title>The Global Catalogue of Microorganisms (GCM) 10K type strain sequencing project: providing services to taxonomists for standard genome sequencing and annotation.</title>
        <authorList>
            <consortium name="The Broad Institute Genomics Platform"/>
            <consortium name="The Broad Institute Genome Sequencing Center for Infectious Disease"/>
            <person name="Wu L."/>
            <person name="Ma J."/>
        </authorList>
    </citation>
    <scope>NUCLEOTIDE SEQUENCE [LARGE SCALE GENOMIC DNA]</scope>
    <source>
        <strain evidence="11">CGMCC 1.7693</strain>
    </source>
</reference>
<dbReference type="InterPro" id="IPR050250">
    <property type="entry name" value="Macrolide_Exporter_MacB"/>
</dbReference>
<dbReference type="PANTHER" id="PTHR30572:SF4">
    <property type="entry name" value="ABC TRANSPORTER PERMEASE YTRF"/>
    <property type="match status" value="1"/>
</dbReference>
<dbReference type="RefSeq" id="WP_188737225.1">
    <property type="nucleotide sequence ID" value="NZ_BMLW01000015.1"/>
</dbReference>
<accession>A0ABQ2P187</accession>
<dbReference type="PANTHER" id="PTHR30572">
    <property type="entry name" value="MEMBRANE COMPONENT OF TRANSPORTER-RELATED"/>
    <property type="match status" value="1"/>
</dbReference>
<feature type="transmembrane region" description="Helical" evidence="7">
    <location>
        <begin position="20"/>
        <end position="41"/>
    </location>
</feature>
<feature type="transmembrane region" description="Helical" evidence="7">
    <location>
        <begin position="231"/>
        <end position="258"/>
    </location>
</feature>
<name>A0ABQ2P187_9BACI</name>
<evidence type="ECO:0000256" key="5">
    <source>
        <dbReference type="ARBA" id="ARBA00023136"/>
    </source>
</evidence>
<feature type="transmembrane region" description="Helical" evidence="7">
    <location>
        <begin position="711"/>
        <end position="739"/>
    </location>
</feature>
<dbReference type="Pfam" id="PF12704">
    <property type="entry name" value="MacB_PCD"/>
    <property type="match status" value="1"/>
</dbReference>
<sequence>MFNLRTIALKLFRAEKIQVVTSIITVTIAIALVVMMCSYGFSAKAKLDADIYELYGDSNIEFGYEMEDEKYIDKELLTQVSDIYGVTAVAPILLNSDVFVEGISVNVLGVNNDELTKSRLHFSNNIQQNEIIISERLLSSLEKSIGDQLVIEDKTFTIADTLPINEFNTAYMANADMKTMFPYMQEGKFVLVQTLPELEETIGTEIAEMNTSLRVDLLNESETMQQNIESLLVFIIVLAVFVLIITGTLLLSNFRIIFTKLQKQLTRLRAIGATMTQVAIIVLTQLTTIITIGVTAGAFIGAGMMKFGLHTIIQSLELPPAQTTIPVMTVIWIALSSFIILQLFVMWQVWKSTKALPMQIKQLEKKIVWTPAKSRISCGVTVIAILLLSIGMKTNAPVLSFIGTAMMTILLIYILPYMFKWWIQHTLPRSRRVFGKNIYLALQRLLPQVRKNMSTILTIISLMVILVFSTATMKSIAVSGEQYIDEKFETEIYGTYDLADITGEQTLELLADIQNLEGVRDVYAHSGIAGFSIQLPDKTIDTDIRATNLAHQDNNYPLTGAIVEESFAKEHHIEVGDALRVTDLHHNSDYDPLIVSAISNESSLFPFNSIVVDWSEEIAGVLNVHEIFVDADDVDVLQPIISKLPALHFTTKTAELKEDAQMFQQRYALVIGTLIILIAGASFGILQTLMNDILTQQSSYRITRLLGLTQNGMMSVIVWQAFIFICYGVVFGLTFGIFFTKLLWFVIDPESSIFIDTTAVLYTVAVLLVLTLLCFILQGYQMSRYPLENTKDS</sequence>
<evidence type="ECO:0000256" key="1">
    <source>
        <dbReference type="ARBA" id="ARBA00004651"/>
    </source>
</evidence>
<keyword evidence="5 7" id="KW-0472">Membrane</keyword>
<protein>
    <submittedName>
        <fullName evidence="10">ABC transporter permease</fullName>
    </submittedName>
</protein>
<feature type="domain" description="ABC3 transporter permease C-terminal" evidence="8">
    <location>
        <begin position="236"/>
        <end position="354"/>
    </location>
</feature>
<feature type="transmembrane region" description="Helical" evidence="7">
    <location>
        <begin position="667"/>
        <end position="690"/>
    </location>
</feature>
<comment type="subcellular location">
    <subcellularLocation>
        <location evidence="1">Cell membrane</location>
        <topology evidence="1">Multi-pass membrane protein</topology>
    </subcellularLocation>
</comment>
<feature type="domain" description="ABC3 transporter permease C-terminal" evidence="8">
    <location>
        <begin position="674"/>
        <end position="786"/>
    </location>
</feature>
<comment type="similarity">
    <text evidence="6">Belongs to the ABC-4 integral membrane protein family.</text>
</comment>
<dbReference type="EMBL" id="BMLW01000015">
    <property type="protein sequence ID" value="GGP15582.1"/>
    <property type="molecule type" value="Genomic_DNA"/>
</dbReference>
<evidence type="ECO:0000313" key="11">
    <source>
        <dbReference type="Proteomes" id="UP000641206"/>
    </source>
</evidence>
<evidence type="ECO:0000256" key="7">
    <source>
        <dbReference type="SAM" id="Phobius"/>
    </source>
</evidence>
<dbReference type="InterPro" id="IPR003838">
    <property type="entry name" value="ABC3_permease_C"/>
</dbReference>
<keyword evidence="11" id="KW-1185">Reference proteome</keyword>
<keyword evidence="4 7" id="KW-1133">Transmembrane helix</keyword>
<proteinExistence type="inferred from homology"/>
<feature type="transmembrane region" description="Helical" evidence="7">
    <location>
        <begin position="325"/>
        <end position="347"/>
    </location>
</feature>
<dbReference type="Proteomes" id="UP000641206">
    <property type="component" value="Unassembled WGS sequence"/>
</dbReference>
<gene>
    <name evidence="10" type="ORF">GCM10011346_44170</name>
</gene>
<evidence type="ECO:0000256" key="4">
    <source>
        <dbReference type="ARBA" id="ARBA00022989"/>
    </source>
</evidence>
<comment type="caution">
    <text evidence="10">The sequence shown here is derived from an EMBL/GenBank/DDBJ whole genome shotgun (WGS) entry which is preliminary data.</text>
</comment>
<evidence type="ECO:0000256" key="2">
    <source>
        <dbReference type="ARBA" id="ARBA00022475"/>
    </source>
</evidence>
<evidence type="ECO:0000256" key="3">
    <source>
        <dbReference type="ARBA" id="ARBA00022692"/>
    </source>
</evidence>
<feature type="transmembrane region" description="Helical" evidence="7">
    <location>
        <begin position="453"/>
        <end position="473"/>
    </location>
</feature>
<evidence type="ECO:0000313" key="10">
    <source>
        <dbReference type="EMBL" id="GGP15582.1"/>
    </source>
</evidence>
<keyword evidence="2" id="KW-1003">Cell membrane</keyword>
<feature type="transmembrane region" description="Helical" evidence="7">
    <location>
        <begin position="759"/>
        <end position="777"/>
    </location>
</feature>
<keyword evidence="3 7" id="KW-0812">Transmembrane</keyword>
<feature type="transmembrane region" description="Helical" evidence="7">
    <location>
        <begin position="398"/>
        <end position="419"/>
    </location>
</feature>
<organism evidence="10 11">
    <name type="scientific">Oceanobacillus neutriphilus</name>
    <dbReference type="NCBI Taxonomy" id="531815"/>
    <lineage>
        <taxon>Bacteria</taxon>
        <taxon>Bacillati</taxon>
        <taxon>Bacillota</taxon>
        <taxon>Bacilli</taxon>
        <taxon>Bacillales</taxon>
        <taxon>Bacillaceae</taxon>
        <taxon>Oceanobacillus</taxon>
    </lineage>
</organism>
<dbReference type="Pfam" id="PF02687">
    <property type="entry name" value="FtsX"/>
    <property type="match status" value="2"/>
</dbReference>
<feature type="domain" description="MacB-like periplasmic core" evidence="9">
    <location>
        <begin position="21"/>
        <end position="173"/>
    </location>
</feature>
<feature type="transmembrane region" description="Helical" evidence="7">
    <location>
        <begin position="278"/>
        <end position="305"/>
    </location>
</feature>
<evidence type="ECO:0000259" key="8">
    <source>
        <dbReference type="Pfam" id="PF02687"/>
    </source>
</evidence>
<evidence type="ECO:0000259" key="9">
    <source>
        <dbReference type="Pfam" id="PF12704"/>
    </source>
</evidence>